<keyword evidence="1" id="KW-0812">Transmembrane</keyword>
<dbReference type="NCBIfam" id="NF033773">
    <property type="entry name" value="tellur_TrgA"/>
    <property type="match status" value="1"/>
</dbReference>
<gene>
    <name evidence="2" type="ORF">GCM10007939_04350</name>
</gene>
<comment type="caution">
    <text evidence="2">The sequence shown here is derived from an EMBL/GenBank/DDBJ whole genome shotgun (WGS) entry which is preliminary data.</text>
</comment>
<dbReference type="InterPro" id="IPR047784">
    <property type="entry name" value="TrgA"/>
</dbReference>
<dbReference type="RefSeq" id="WP_284375759.1">
    <property type="nucleotide sequence ID" value="NZ_BSNN01000002.1"/>
</dbReference>
<dbReference type="EMBL" id="BSNN01000002">
    <property type="protein sequence ID" value="GLQ34152.1"/>
    <property type="molecule type" value="Genomic_DNA"/>
</dbReference>
<feature type="transmembrane region" description="Helical" evidence="1">
    <location>
        <begin position="81"/>
        <end position="100"/>
    </location>
</feature>
<evidence type="ECO:0000313" key="2">
    <source>
        <dbReference type="EMBL" id="GLQ34152.1"/>
    </source>
</evidence>
<organism evidence="2 3">
    <name type="scientific">Amylibacter marinus</name>
    <dbReference type="NCBI Taxonomy" id="1475483"/>
    <lineage>
        <taxon>Bacteria</taxon>
        <taxon>Pseudomonadati</taxon>
        <taxon>Pseudomonadota</taxon>
        <taxon>Alphaproteobacteria</taxon>
        <taxon>Rhodobacterales</taxon>
        <taxon>Paracoccaceae</taxon>
        <taxon>Amylibacter</taxon>
    </lineage>
</organism>
<protein>
    <submittedName>
        <fullName evidence="2">Uncharacterized protein</fullName>
    </submittedName>
</protein>
<accession>A0ABQ5VRV9</accession>
<feature type="transmembrane region" description="Helical" evidence="1">
    <location>
        <begin position="43"/>
        <end position="61"/>
    </location>
</feature>
<keyword evidence="3" id="KW-1185">Reference proteome</keyword>
<feature type="transmembrane region" description="Helical" evidence="1">
    <location>
        <begin position="12"/>
        <end position="31"/>
    </location>
</feature>
<keyword evidence="1" id="KW-1133">Transmembrane helix</keyword>
<reference evidence="3" key="1">
    <citation type="journal article" date="2019" name="Int. J. Syst. Evol. Microbiol.">
        <title>The Global Catalogue of Microorganisms (GCM) 10K type strain sequencing project: providing services to taxonomists for standard genome sequencing and annotation.</title>
        <authorList>
            <consortium name="The Broad Institute Genomics Platform"/>
            <consortium name="The Broad Institute Genome Sequencing Center for Infectious Disease"/>
            <person name="Wu L."/>
            <person name="Ma J."/>
        </authorList>
    </citation>
    <scope>NUCLEOTIDE SEQUENCE [LARGE SCALE GENOMIC DNA]</scope>
    <source>
        <strain evidence="3">NBRC 110140</strain>
    </source>
</reference>
<name>A0ABQ5VRV9_9RHOB</name>
<evidence type="ECO:0000256" key="1">
    <source>
        <dbReference type="SAM" id="Phobius"/>
    </source>
</evidence>
<sequence>MKISYQLNTAAHLIAGITIGLTGFFAFLMHAHIAESSGDSLPGYFPVSGGIICLLTGWNTLGNRPGFGGMASIASGLRAMIFSIMVCCALFGLYYIYLALLQGLYLDPFRALFDWFRISFEFFIGTISAEVWVIIILGGAISGRITGMANYSWR</sequence>
<keyword evidence="1" id="KW-0472">Membrane</keyword>
<proteinExistence type="predicted"/>
<evidence type="ECO:0000313" key="3">
    <source>
        <dbReference type="Proteomes" id="UP001156694"/>
    </source>
</evidence>
<feature type="transmembrane region" description="Helical" evidence="1">
    <location>
        <begin position="120"/>
        <end position="141"/>
    </location>
</feature>
<dbReference type="Proteomes" id="UP001156694">
    <property type="component" value="Unassembled WGS sequence"/>
</dbReference>